<dbReference type="Gene3D" id="3.40.50.720">
    <property type="entry name" value="NAD(P)-binding Rossmann-like Domain"/>
    <property type="match status" value="1"/>
</dbReference>
<keyword evidence="2" id="KW-0560">Oxidoreductase</keyword>
<evidence type="ECO:0000256" key="1">
    <source>
        <dbReference type="ARBA" id="ARBA00006484"/>
    </source>
</evidence>
<evidence type="ECO:0000256" key="2">
    <source>
        <dbReference type="ARBA" id="ARBA00023002"/>
    </source>
</evidence>
<gene>
    <name evidence="4" type="ORF">L9F63_007052</name>
</gene>
<protein>
    <recommendedName>
        <fullName evidence="6">Dehydrogenase/reductase SDR family member 11</fullName>
    </recommendedName>
</protein>
<name>A0AAD8E4A2_DIPPU</name>
<feature type="non-terminal residue" evidence="4">
    <location>
        <position position="214"/>
    </location>
</feature>
<dbReference type="AlphaFoldDB" id="A0AAD8E4A2"/>
<dbReference type="SUPFAM" id="SSF51735">
    <property type="entry name" value="NAD(P)-binding Rossmann-fold domains"/>
    <property type="match status" value="1"/>
</dbReference>
<dbReference type="FunFam" id="3.40.50.720:FF:000047">
    <property type="entry name" value="NADP-dependent L-serine/L-allo-threonine dehydrogenase"/>
    <property type="match status" value="1"/>
</dbReference>
<accession>A0AAD8E4A2</accession>
<dbReference type="Proteomes" id="UP001233999">
    <property type="component" value="Unassembled WGS sequence"/>
</dbReference>
<dbReference type="PANTHER" id="PTHR43115:SF4">
    <property type="entry name" value="DEHYDROGENASE_REDUCTASE SDR FAMILY MEMBER 11"/>
    <property type="match status" value="1"/>
</dbReference>
<proteinExistence type="inferred from homology"/>
<dbReference type="InterPro" id="IPR036291">
    <property type="entry name" value="NAD(P)-bd_dom_sf"/>
</dbReference>
<evidence type="ECO:0000313" key="4">
    <source>
        <dbReference type="EMBL" id="KAJ9576087.1"/>
    </source>
</evidence>
<comment type="caution">
    <text evidence="4">The sequence shown here is derived from an EMBL/GenBank/DDBJ whole genome shotgun (WGS) entry which is preliminary data.</text>
</comment>
<reference evidence="4" key="1">
    <citation type="journal article" date="2023" name="IScience">
        <title>Live-bearing cockroach genome reveals convergent evolutionary mechanisms linked to viviparity in insects and beyond.</title>
        <authorList>
            <person name="Fouks B."/>
            <person name="Harrison M.C."/>
            <person name="Mikhailova A.A."/>
            <person name="Marchal E."/>
            <person name="English S."/>
            <person name="Carruthers M."/>
            <person name="Jennings E.C."/>
            <person name="Chiamaka E.L."/>
            <person name="Frigard R.A."/>
            <person name="Pippel M."/>
            <person name="Attardo G.M."/>
            <person name="Benoit J.B."/>
            <person name="Bornberg-Bauer E."/>
            <person name="Tobe S.S."/>
        </authorList>
    </citation>
    <scope>NUCLEOTIDE SEQUENCE</scope>
    <source>
        <strain evidence="4">Stay&amp;Tobe</strain>
    </source>
</reference>
<dbReference type="PANTHER" id="PTHR43115">
    <property type="entry name" value="DEHYDROGENASE/REDUCTASE SDR FAMILY MEMBER 11"/>
    <property type="match status" value="1"/>
</dbReference>
<organism evidence="4 5">
    <name type="scientific">Diploptera punctata</name>
    <name type="common">Pacific beetle cockroach</name>
    <dbReference type="NCBI Taxonomy" id="6984"/>
    <lineage>
        <taxon>Eukaryota</taxon>
        <taxon>Metazoa</taxon>
        <taxon>Ecdysozoa</taxon>
        <taxon>Arthropoda</taxon>
        <taxon>Hexapoda</taxon>
        <taxon>Insecta</taxon>
        <taxon>Pterygota</taxon>
        <taxon>Neoptera</taxon>
        <taxon>Polyneoptera</taxon>
        <taxon>Dictyoptera</taxon>
        <taxon>Blattodea</taxon>
        <taxon>Blaberoidea</taxon>
        <taxon>Blaberidae</taxon>
        <taxon>Diplopterinae</taxon>
        <taxon>Diploptera</taxon>
    </lineage>
</organism>
<keyword evidence="5" id="KW-1185">Reference proteome</keyword>
<dbReference type="Pfam" id="PF00106">
    <property type="entry name" value="adh_short"/>
    <property type="match status" value="1"/>
</dbReference>
<sequence>ELKNELKKLPGTLYPLKADVSKEEEVKTAFQWVKEKLGGVDVLVNNAGVASASTLSGGPISNWRKIVDLNIMGLSMCTLEALQIMKEKGVDDGHIIHINSISGHGVPHNSEQLGTIFYSASKNAVTALTEGLRRELALNKSKIKVTSVSPGTVRTEIITASEIQLPPGMTPKDMYDNGPSLESEDISEGVIYALGTPPHVQVHELIIKPVGEPF</sequence>
<dbReference type="PRINTS" id="PR00080">
    <property type="entry name" value="SDRFAMILY"/>
</dbReference>
<dbReference type="InterPro" id="IPR002347">
    <property type="entry name" value="SDR_fam"/>
</dbReference>
<comment type="similarity">
    <text evidence="1 3">Belongs to the short-chain dehydrogenases/reductases (SDR) family.</text>
</comment>
<dbReference type="GO" id="GO:0016616">
    <property type="term" value="F:oxidoreductase activity, acting on the CH-OH group of donors, NAD or NADP as acceptor"/>
    <property type="evidence" value="ECO:0007669"/>
    <property type="project" value="UniProtKB-ARBA"/>
</dbReference>
<evidence type="ECO:0008006" key="6">
    <source>
        <dbReference type="Google" id="ProtNLM"/>
    </source>
</evidence>
<reference evidence="4" key="2">
    <citation type="submission" date="2023-05" db="EMBL/GenBank/DDBJ databases">
        <authorList>
            <person name="Fouks B."/>
        </authorList>
    </citation>
    <scope>NUCLEOTIDE SEQUENCE</scope>
    <source>
        <strain evidence="4">Stay&amp;Tobe</strain>
        <tissue evidence="4">Testes</tissue>
    </source>
</reference>
<evidence type="ECO:0000313" key="5">
    <source>
        <dbReference type="Proteomes" id="UP001233999"/>
    </source>
</evidence>
<evidence type="ECO:0000256" key="3">
    <source>
        <dbReference type="RuleBase" id="RU000363"/>
    </source>
</evidence>
<dbReference type="PRINTS" id="PR00081">
    <property type="entry name" value="GDHRDH"/>
</dbReference>
<dbReference type="EMBL" id="JASPKZ010009809">
    <property type="protein sequence ID" value="KAJ9576087.1"/>
    <property type="molecule type" value="Genomic_DNA"/>
</dbReference>